<evidence type="ECO:0000313" key="7">
    <source>
        <dbReference type="EMBL" id="OSS44820.1"/>
    </source>
</evidence>
<gene>
    <name evidence="7" type="ORF">B5807_10572</name>
</gene>
<dbReference type="CDD" id="cd11040">
    <property type="entry name" value="CYP7_CYP8-like"/>
    <property type="match status" value="1"/>
</dbReference>
<dbReference type="STRING" id="105696.A0A1Y2LM73"/>
<keyword evidence="5 6" id="KW-0408">Iron</keyword>
<accession>A0A1Y2LM73</accession>
<evidence type="ECO:0000256" key="3">
    <source>
        <dbReference type="ARBA" id="ARBA00022617"/>
    </source>
</evidence>
<organism evidence="7 8">
    <name type="scientific">Epicoccum nigrum</name>
    <name type="common">Soil fungus</name>
    <name type="synonym">Epicoccum purpurascens</name>
    <dbReference type="NCBI Taxonomy" id="105696"/>
    <lineage>
        <taxon>Eukaryota</taxon>
        <taxon>Fungi</taxon>
        <taxon>Dikarya</taxon>
        <taxon>Ascomycota</taxon>
        <taxon>Pezizomycotina</taxon>
        <taxon>Dothideomycetes</taxon>
        <taxon>Pleosporomycetidae</taxon>
        <taxon>Pleosporales</taxon>
        <taxon>Pleosporineae</taxon>
        <taxon>Didymellaceae</taxon>
        <taxon>Epicoccum</taxon>
    </lineage>
</organism>
<dbReference type="InterPro" id="IPR002403">
    <property type="entry name" value="Cyt_P450_E_grp-IV"/>
</dbReference>
<dbReference type="Pfam" id="PF00067">
    <property type="entry name" value="p450"/>
    <property type="match status" value="1"/>
</dbReference>
<dbReference type="EMBL" id="KZ107856">
    <property type="protein sequence ID" value="OSS44820.1"/>
    <property type="molecule type" value="Genomic_DNA"/>
</dbReference>
<evidence type="ECO:0000256" key="5">
    <source>
        <dbReference type="ARBA" id="ARBA00023004"/>
    </source>
</evidence>
<name>A0A1Y2LM73_EPING</name>
<keyword evidence="3 6" id="KW-0349">Heme</keyword>
<evidence type="ECO:0000256" key="4">
    <source>
        <dbReference type="ARBA" id="ARBA00022723"/>
    </source>
</evidence>
<evidence type="ECO:0000256" key="2">
    <source>
        <dbReference type="ARBA" id="ARBA00010617"/>
    </source>
</evidence>
<dbReference type="AlphaFoldDB" id="A0A1Y2LM73"/>
<evidence type="ECO:0000256" key="6">
    <source>
        <dbReference type="PIRSR" id="PIRSR602403-1"/>
    </source>
</evidence>
<evidence type="ECO:0000256" key="1">
    <source>
        <dbReference type="ARBA" id="ARBA00001971"/>
    </source>
</evidence>
<dbReference type="PANTHER" id="PTHR24304:SF2">
    <property type="entry name" value="24-HYDROXYCHOLESTEROL 7-ALPHA-HYDROXYLASE"/>
    <property type="match status" value="1"/>
</dbReference>
<dbReference type="OMA" id="WEPNFGS"/>
<dbReference type="InterPro" id="IPR001128">
    <property type="entry name" value="Cyt_P450"/>
</dbReference>
<evidence type="ECO:0000313" key="8">
    <source>
        <dbReference type="Proteomes" id="UP000193240"/>
    </source>
</evidence>
<dbReference type="PANTHER" id="PTHR24304">
    <property type="entry name" value="CYTOCHROME P450 FAMILY 7"/>
    <property type="match status" value="1"/>
</dbReference>
<comment type="similarity">
    <text evidence="2">Belongs to the cytochrome P450 family.</text>
</comment>
<evidence type="ECO:0008006" key="9">
    <source>
        <dbReference type="Google" id="ProtNLM"/>
    </source>
</evidence>
<keyword evidence="8" id="KW-1185">Reference proteome</keyword>
<dbReference type="GO" id="GO:0020037">
    <property type="term" value="F:heme binding"/>
    <property type="evidence" value="ECO:0007669"/>
    <property type="project" value="InterPro"/>
</dbReference>
<keyword evidence="4 6" id="KW-0479">Metal-binding</keyword>
<reference evidence="7 8" key="1">
    <citation type="journal article" date="2017" name="Genome Announc.">
        <title>Genome sequence of the saprophytic ascomycete Epicoccum nigrum ICMP 19927 strain isolated from New Zealand.</title>
        <authorList>
            <person name="Fokin M."/>
            <person name="Fleetwood D."/>
            <person name="Weir B.S."/>
            <person name="Villas-Boas S.G."/>
        </authorList>
    </citation>
    <scope>NUCLEOTIDE SEQUENCE [LARGE SCALE GENOMIC DNA]</scope>
    <source>
        <strain evidence="7 8">ICMP 19927</strain>
    </source>
</reference>
<feature type="binding site" description="axial binding residue" evidence="6">
    <location>
        <position position="501"/>
    </location>
    <ligand>
        <name>heme</name>
        <dbReference type="ChEBI" id="CHEBI:30413"/>
    </ligand>
    <ligandPart>
        <name>Fe</name>
        <dbReference type="ChEBI" id="CHEBI:18248"/>
    </ligandPart>
</feature>
<dbReference type="InterPro" id="IPR036396">
    <property type="entry name" value="Cyt_P450_sf"/>
</dbReference>
<dbReference type="Proteomes" id="UP000193240">
    <property type="component" value="Unassembled WGS sequence"/>
</dbReference>
<dbReference type="GO" id="GO:0005506">
    <property type="term" value="F:iron ion binding"/>
    <property type="evidence" value="ECO:0007669"/>
    <property type="project" value="InterPro"/>
</dbReference>
<dbReference type="InterPro" id="IPR050529">
    <property type="entry name" value="CYP450_sterol_14alpha_dmase"/>
</dbReference>
<dbReference type="GO" id="GO:0008395">
    <property type="term" value="F:steroid hydroxylase activity"/>
    <property type="evidence" value="ECO:0007669"/>
    <property type="project" value="TreeGrafter"/>
</dbReference>
<proteinExistence type="inferred from homology"/>
<dbReference type="GO" id="GO:0016705">
    <property type="term" value="F:oxidoreductase activity, acting on paired donors, with incorporation or reduction of molecular oxygen"/>
    <property type="evidence" value="ECO:0007669"/>
    <property type="project" value="InterPro"/>
</dbReference>
<dbReference type="PRINTS" id="PR00465">
    <property type="entry name" value="EP450IV"/>
</dbReference>
<dbReference type="InParanoid" id="A0A1Y2LM73"/>
<protein>
    <recommendedName>
        <fullName evidence="9">Cytochrome P450</fullName>
    </recommendedName>
</protein>
<dbReference type="SUPFAM" id="SSF48264">
    <property type="entry name" value="Cytochrome P450"/>
    <property type="match status" value="1"/>
</dbReference>
<comment type="cofactor">
    <cofactor evidence="1 6">
        <name>heme</name>
        <dbReference type="ChEBI" id="CHEBI:30413"/>
    </cofactor>
</comment>
<sequence>MYSKLVLHLALVPHAAMTSIQSVVEVFTGNWRVSLSIGALILILAIISRSPNTKRPPQLNDTIPYVSNTIQYLTDAGRFLDRVNKTLEATKSNIVGFYVGLRPAYIVTGSKNVQSVFGSPHVLDGNFLQLILMDKHWGMTKDEINKFAKDTSGRLKTPAPGTESVHEDQRFWLGHDRLFAEYLTKQKYSDALADSFQTLFSQRLDKQVTAEWTTVGLFELLKTTMAESAVISLFGSKIVDLNPGFLECYWAFDDIAGTLVWGLPNFMQRSAVRVRDRLHKMTRKHIDSAWEHFDWSGPDADSVWEPHFGSRLSRETAKWLRQKGFSNHAAAGHTLASLFGLNGNTVPISAWAMIELIKDPSLYKAVREEVLRTRITDPDTLETRLDARSLINMPLMQSLYTEIMRMHVSFNVTREAKQPIEIDGYHLEKRSLIQTCSQIAHFEESVWGTEGHPASEFWARRHVKYVGKMDKVSGEIRNVPIFSMKGRPSSFFPYGGGYVMCPGRHFAKQEILLAVAVMATKFDIEFLGCKNLDGSKPGRSAHDDKRFAGFIAMSPDREMEIRMKRIS</sequence>
<dbReference type="Gene3D" id="1.10.630.10">
    <property type="entry name" value="Cytochrome P450"/>
    <property type="match status" value="1"/>
</dbReference>